<sequence>MADVEYAAMLTYGMVFFYNIRILEGHFETTKFNHFCAQTNMLVIKASSFF</sequence>
<dbReference type="AlphaFoldDB" id="J9GZA4"/>
<organism evidence="1">
    <name type="scientific">gut metagenome</name>
    <dbReference type="NCBI Taxonomy" id="749906"/>
    <lineage>
        <taxon>unclassified sequences</taxon>
        <taxon>metagenomes</taxon>
        <taxon>organismal metagenomes</taxon>
    </lineage>
</organism>
<dbReference type="EMBL" id="AMCI01000591">
    <property type="protein sequence ID" value="EJX08568.1"/>
    <property type="molecule type" value="Genomic_DNA"/>
</dbReference>
<comment type="caution">
    <text evidence="1">The sequence shown here is derived from an EMBL/GenBank/DDBJ whole genome shotgun (WGS) entry which is preliminary data.</text>
</comment>
<gene>
    <name evidence="1" type="ORF">EVA_03323</name>
</gene>
<protein>
    <submittedName>
        <fullName evidence="1">Uncharacterized protein</fullName>
    </submittedName>
</protein>
<name>J9GZA4_9ZZZZ</name>
<evidence type="ECO:0000313" key="1">
    <source>
        <dbReference type="EMBL" id="EJX08568.1"/>
    </source>
</evidence>
<reference evidence="1" key="1">
    <citation type="journal article" date="2012" name="PLoS ONE">
        <title>Gene sets for utilization of primary and secondary nutrition supplies in the distal gut of endangered iberian lynx.</title>
        <authorList>
            <person name="Alcaide M."/>
            <person name="Messina E."/>
            <person name="Richter M."/>
            <person name="Bargiela R."/>
            <person name="Peplies J."/>
            <person name="Huws S.A."/>
            <person name="Newbold C.J."/>
            <person name="Golyshin P.N."/>
            <person name="Simon M.A."/>
            <person name="Lopez G."/>
            <person name="Yakimov M.M."/>
            <person name="Ferrer M."/>
        </authorList>
    </citation>
    <scope>NUCLEOTIDE SEQUENCE</scope>
</reference>
<proteinExistence type="predicted"/>
<accession>J9GZA4</accession>